<dbReference type="InterPro" id="IPR019142">
    <property type="entry name" value="Dymeclin"/>
</dbReference>
<organism evidence="5 6">
    <name type="scientific">Ditylenchus dipsaci</name>
    <dbReference type="NCBI Taxonomy" id="166011"/>
    <lineage>
        <taxon>Eukaryota</taxon>
        <taxon>Metazoa</taxon>
        <taxon>Ecdysozoa</taxon>
        <taxon>Nematoda</taxon>
        <taxon>Chromadorea</taxon>
        <taxon>Rhabditida</taxon>
        <taxon>Tylenchina</taxon>
        <taxon>Tylenchomorpha</taxon>
        <taxon>Sphaerularioidea</taxon>
        <taxon>Anguinidae</taxon>
        <taxon>Anguininae</taxon>
        <taxon>Ditylenchus</taxon>
    </lineage>
</organism>
<evidence type="ECO:0000256" key="4">
    <source>
        <dbReference type="ARBA" id="ARBA00023288"/>
    </source>
</evidence>
<dbReference type="WBParaSite" id="jg7308">
    <property type="protein sequence ID" value="jg7308"/>
    <property type="gene ID" value="jg7308"/>
</dbReference>
<evidence type="ECO:0000256" key="3">
    <source>
        <dbReference type="ARBA" id="ARBA00022707"/>
    </source>
</evidence>
<dbReference type="PANTHER" id="PTHR12895:SF9">
    <property type="entry name" value="DYMECLIN"/>
    <property type="match status" value="1"/>
</dbReference>
<dbReference type="GO" id="GO:0007030">
    <property type="term" value="P:Golgi organization"/>
    <property type="evidence" value="ECO:0007669"/>
    <property type="project" value="TreeGrafter"/>
</dbReference>
<reference evidence="6" key="1">
    <citation type="submission" date="2022-11" db="UniProtKB">
        <authorList>
            <consortium name="WormBaseParasite"/>
        </authorList>
    </citation>
    <scope>IDENTIFICATION</scope>
</reference>
<dbReference type="Proteomes" id="UP000887574">
    <property type="component" value="Unplaced"/>
</dbReference>
<dbReference type="PANTHER" id="PTHR12895">
    <property type="entry name" value="DYMECLIN"/>
    <property type="match status" value="1"/>
</dbReference>
<dbReference type="Pfam" id="PF09742">
    <property type="entry name" value="Dymeclin"/>
    <property type="match status" value="1"/>
</dbReference>
<name>A0A915EM09_9BILA</name>
<evidence type="ECO:0000313" key="5">
    <source>
        <dbReference type="Proteomes" id="UP000887574"/>
    </source>
</evidence>
<sequence>MRDNAELEEPKLDVVDENDCDDLSNTLHRDITALEEGIRTILEILNSCLCNNIRFNSDLVYSILYKRQLFELYHNHPMFHDLVWNIYMVINHFSSKVEVCSSSPSSSLPSSSPSVHSVLETIQKAAVEWPTDRLKKFPDLKFKYIEDENTVDFFVPYVWRLIVQTAAVYFADDNIKLFGIELEEIN</sequence>
<keyword evidence="5" id="KW-1185">Reference proteome</keyword>
<keyword evidence="4" id="KW-0449">Lipoprotein</keyword>
<evidence type="ECO:0000313" key="6">
    <source>
        <dbReference type="WBParaSite" id="jg7308"/>
    </source>
</evidence>
<accession>A0A915EM09</accession>
<dbReference type="GO" id="GO:0005794">
    <property type="term" value="C:Golgi apparatus"/>
    <property type="evidence" value="ECO:0007669"/>
    <property type="project" value="TreeGrafter"/>
</dbReference>
<evidence type="ECO:0000256" key="2">
    <source>
        <dbReference type="ARBA" id="ARBA00015736"/>
    </source>
</evidence>
<dbReference type="AlphaFoldDB" id="A0A915EM09"/>
<evidence type="ECO:0000256" key="1">
    <source>
        <dbReference type="ARBA" id="ARBA00010603"/>
    </source>
</evidence>
<comment type="similarity">
    <text evidence="1">Belongs to the dymeclin family.</text>
</comment>
<proteinExistence type="inferred from homology"/>
<keyword evidence="3" id="KW-0519">Myristate</keyword>
<protein>
    <recommendedName>
        <fullName evidence="2">Dymeclin</fullName>
    </recommendedName>
</protein>